<feature type="domain" description="DNA methylase N-4/N-6" evidence="7">
    <location>
        <begin position="188"/>
        <end position="249"/>
    </location>
</feature>
<evidence type="ECO:0000256" key="3">
    <source>
        <dbReference type="ARBA" id="ARBA00022679"/>
    </source>
</evidence>
<comment type="caution">
    <text evidence="8">The sequence shown here is derived from an EMBL/GenBank/DDBJ whole genome shotgun (WGS) entry which is preliminary data.</text>
</comment>
<evidence type="ECO:0000256" key="1">
    <source>
        <dbReference type="ARBA" id="ARBA00006594"/>
    </source>
</evidence>
<dbReference type="GO" id="GO:0005737">
    <property type="term" value="C:cytoplasm"/>
    <property type="evidence" value="ECO:0007669"/>
    <property type="project" value="TreeGrafter"/>
</dbReference>
<dbReference type="InterPro" id="IPR002052">
    <property type="entry name" value="DNA_methylase_N6_adenine_CS"/>
</dbReference>
<evidence type="ECO:0000256" key="6">
    <source>
        <dbReference type="SAM" id="MobiDB-lite"/>
    </source>
</evidence>
<dbReference type="Pfam" id="PF01555">
    <property type="entry name" value="N6_N4_Mtase"/>
    <property type="match status" value="2"/>
</dbReference>
<evidence type="ECO:0000313" key="8">
    <source>
        <dbReference type="EMBL" id="NDO72033.1"/>
    </source>
</evidence>
<protein>
    <recommendedName>
        <fullName evidence="5">Methyltransferase</fullName>
        <ecNumber evidence="5">2.1.1.-</ecNumber>
    </recommendedName>
</protein>
<dbReference type="RefSeq" id="WP_044991113.1">
    <property type="nucleotide sequence ID" value="NZ_VIRB01000149.1"/>
</dbReference>
<accession>A0A9X5CEJ1</accession>
<dbReference type="GO" id="GO:0003677">
    <property type="term" value="F:DNA binding"/>
    <property type="evidence" value="ECO:0007669"/>
    <property type="project" value="InterPro"/>
</dbReference>
<dbReference type="AlphaFoldDB" id="A0A9X5CEJ1"/>
<gene>
    <name evidence="8" type="ORF">FMM80_26645</name>
</gene>
<dbReference type="GO" id="GO:0008170">
    <property type="term" value="F:N-methyltransferase activity"/>
    <property type="evidence" value="ECO:0007669"/>
    <property type="project" value="InterPro"/>
</dbReference>
<name>A0A9X5CEJ1_9FIRM</name>
<feature type="compositionally biased region" description="Polar residues" evidence="6">
    <location>
        <begin position="67"/>
        <end position="77"/>
    </location>
</feature>
<evidence type="ECO:0000313" key="9">
    <source>
        <dbReference type="Proteomes" id="UP000474104"/>
    </source>
</evidence>
<organism evidence="8 9">
    <name type="scientific">Schaedlerella arabinosiphila</name>
    <dbReference type="NCBI Taxonomy" id="2044587"/>
    <lineage>
        <taxon>Bacteria</taxon>
        <taxon>Bacillati</taxon>
        <taxon>Bacillota</taxon>
        <taxon>Clostridia</taxon>
        <taxon>Lachnospirales</taxon>
        <taxon>Lachnospiraceae</taxon>
        <taxon>Schaedlerella</taxon>
    </lineage>
</organism>
<keyword evidence="2" id="KW-0489">Methyltransferase</keyword>
<dbReference type="InterPro" id="IPR029063">
    <property type="entry name" value="SAM-dependent_MTases_sf"/>
</dbReference>
<sequence>MENCLQLEELLKEGMYPEESAGGEHWSILHGDTLKLVKSFRPEIFDAVITDPPYASGGTKQNDRNRTTNQKYSSMRSGNALPDFDGDNKDQRSWTHWMAEWLLDVRKACKSGAPICLFIDWRQYPSITDALQWAGWVWRGTAVWDKGNSRPQKGRFRQQAEYIVWGSNGPMPINRPVACLPGVFRYGNPQNRIHVTEKPLQLMKDVIQICEPGGRILDPFAGSGTTILAAVEEGYEAVGIEVTDTYYTLGTERVRSGLEMGSQKEGEADKNGK</sequence>
<reference evidence="8 9" key="1">
    <citation type="submission" date="2019-07" db="EMBL/GenBank/DDBJ databases">
        <title>Draft genome sequences of 15 bacterial species constituting the stable defined intestinal microbiota of the GM15 gnotobiotic mouse model.</title>
        <authorList>
            <person name="Elie C."/>
            <person name="Mathieu A."/>
            <person name="Saliou A."/>
            <person name="Darnaud M."/>
            <person name="Leulier F."/>
            <person name="Tamellini A."/>
        </authorList>
    </citation>
    <scope>NUCLEOTIDE SEQUENCE [LARGE SCALE GENOMIC DNA]</scope>
    <source>
        <strain evidence="9">ASF 502</strain>
    </source>
</reference>
<dbReference type="SUPFAM" id="SSF53335">
    <property type="entry name" value="S-adenosyl-L-methionine-dependent methyltransferases"/>
    <property type="match status" value="1"/>
</dbReference>
<feature type="region of interest" description="Disordered" evidence="6">
    <location>
        <begin position="55"/>
        <end position="86"/>
    </location>
</feature>
<dbReference type="PANTHER" id="PTHR13370:SF3">
    <property type="entry name" value="TRNA (GUANINE(10)-N2)-METHYLTRANSFERASE HOMOLOG"/>
    <property type="match status" value="1"/>
</dbReference>
<feature type="domain" description="DNA methylase N-4/N-6" evidence="7">
    <location>
        <begin position="46"/>
        <end position="168"/>
    </location>
</feature>
<evidence type="ECO:0000256" key="4">
    <source>
        <dbReference type="ARBA" id="ARBA00022747"/>
    </source>
</evidence>
<dbReference type="OrthoDB" id="9773571at2"/>
<dbReference type="EMBL" id="VIRB01000149">
    <property type="protein sequence ID" value="NDO72033.1"/>
    <property type="molecule type" value="Genomic_DNA"/>
</dbReference>
<comment type="similarity">
    <text evidence="1 5">Belongs to the N(4)/N(6)-methyltransferase family.</text>
</comment>
<evidence type="ECO:0000259" key="7">
    <source>
        <dbReference type="Pfam" id="PF01555"/>
    </source>
</evidence>
<dbReference type="Proteomes" id="UP000474104">
    <property type="component" value="Unassembled WGS sequence"/>
</dbReference>
<dbReference type="InterPro" id="IPR002941">
    <property type="entry name" value="DNA_methylase_N4/N6"/>
</dbReference>
<dbReference type="PANTHER" id="PTHR13370">
    <property type="entry name" value="RNA METHYLASE-RELATED"/>
    <property type="match status" value="1"/>
</dbReference>
<dbReference type="EC" id="2.1.1.-" evidence="5"/>
<dbReference type="GO" id="GO:0009307">
    <property type="term" value="P:DNA restriction-modification system"/>
    <property type="evidence" value="ECO:0007669"/>
    <property type="project" value="UniProtKB-KW"/>
</dbReference>
<dbReference type="PRINTS" id="PR00508">
    <property type="entry name" value="S21N4MTFRASE"/>
</dbReference>
<evidence type="ECO:0000256" key="2">
    <source>
        <dbReference type="ARBA" id="ARBA00022603"/>
    </source>
</evidence>
<evidence type="ECO:0000256" key="5">
    <source>
        <dbReference type="RuleBase" id="RU362026"/>
    </source>
</evidence>
<keyword evidence="4" id="KW-0680">Restriction system</keyword>
<dbReference type="GO" id="GO:0032259">
    <property type="term" value="P:methylation"/>
    <property type="evidence" value="ECO:0007669"/>
    <property type="project" value="UniProtKB-KW"/>
</dbReference>
<dbReference type="GO" id="GO:0009007">
    <property type="term" value="F:site-specific DNA-methyltransferase (adenine-specific) activity"/>
    <property type="evidence" value="ECO:0007669"/>
    <property type="project" value="TreeGrafter"/>
</dbReference>
<proteinExistence type="inferred from homology"/>
<dbReference type="Gene3D" id="3.40.50.150">
    <property type="entry name" value="Vaccinia Virus protein VP39"/>
    <property type="match status" value="1"/>
</dbReference>
<dbReference type="PROSITE" id="PS00092">
    <property type="entry name" value="N6_MTASE"/>
    <property type="match status" value="1"/>
</dbReference>
<dbReference type="InterPro" id="IPR001091">
    <property type="entry name" value="RM_Methyltransferase"/>
</dbReference>
<keyword evidence="3" id="KW-0808">Transferase</keyword>